<accession>A0A2P2PZH8</accession>
<sequence>MVMLIQTVMFMAKPNAHTLLGWEIVLCNSN</sequence>
<name>A0A2P2PZH8_RHIMU</name>
<dbReference type="EMBL" id="GGEC01079640">
    <property type="protein sequence ID" value="MBX60124.1"/>
    <property type="molecule type" value="Transcribed_RNA"/>
</dbReference>
<protein>
    <submittedName>
        <fullName evidence="1">Uncharacterized protein</fullName>
    </submittedName>
</protein>
<reference evidence="1" key="1">
    <citation type="submission" date="2018-02" db="EMBL/GenBank/DDBJ databases">
        <title>Rhizophora mucronata_Transcriptome.</title>
        <authorList>
            <person name="Meera S.P."/>
            <person name="Sreeshan A."/>
            <person name="Augustine A."/>
        </authorList>
    </citation>
    <scope>NUCLEOTIDE SEQUENCE</scope>
    <source>
        <tissue evidence="1">Leaf</tissue>
    </source>
</reference>
<dbReference type="AlphaFoldDB" id="A0A2P2PZH8"/>
<evidence type="ECO:0000313" key="1">
    <source>
        <dbReference type="EMBL" id="MBX60124.1"/>
    </source>
</evidence>
<proteinExistence type="predicted"/>
<organism evidence="1">
    <name type="scientific">Rhizophora mucronata</name>
    <name type="common">Asiatic mangrove</name>
    <dbReference type="NCBI Taxonomy" id="61149"/>
    <lineage>
        <taxon>Eukaryota</taxon>
        <taxon>Viridiplantae</taxon>
        <taxon>Streptophyta</taxon>
        <taxon>Embryophyta</taxon>
        <taxon>Tracheophyta</taxon>
        <taxon>Spermatophyta</taxon>
        <taxon>Magnoliopsida</taxon>
        <taxon>eudicotyledons</taxon>
        <taxon>Gunneridae</taxon>
        <taxon>Pentapetalae</taxon>
        <taxon>rosids</taxon>
        <taxon>fabids</taxon>
        <taxon>Malpighiales</taxon>
        <taxon>Rhizophoraceae</taxon>
        <taxon>Rhizophora</taxon>
    </lineage>
</organism>